<dbReference type="EMBL" id="BAOU01000037">
    <property type="protein sequence ID" value="GAD05621.1"/>
    <property type="molecule type" value="Genomic_DNA"/>
</dbReference>
<evidence type="ECO:0000313" key="1">
    <source>
        <dbReference type="EMBL" id="GAD05621.1"/>
    </source>
</evidence>
<proteinExistence type="predicted"/>
<organism evidence="1 2">
    <name type="scientific">Porphyromonas crevioricanis JCM 15906</name>
    <dbReference type="NCBI Taxonomy" id="1305617"/>
    <lineage>
        <taxon>Bacteria</taxon>
        <taxon>Pseudomonadati</taxon>
        <taxon>Bacteroidota</taxon>
        <taxon>Bacteroidia</taxon>
        <taxon>Bacteroidales</taxon>
        <taxon>Porphyromonadaceae</taxon>
        <taxon>Porphyromonas</taxon>
    </lineage>
</organism>
<accession>T1CHY2</accession>
<dbReference type="AlphaFoldDB" id="T1CHY2"/>
<evidence type="ECO:0000313" key="2">
    <source>
        <dbReference type="Proteomes" id="UP000018031"/>
    </source>
</evidence>
<reference evidence="1 2" key="2">
    <citation type="journal article" date="2013" name="Genome Announc.">
        <title>Draft Genome Sequences of Porphyromonas crevioricanis JCM 15906T and Porphyromonas cansulci JCM 13913T Isolated from a Canine Oral Cavity.</title>
        <authorList>
            <person name="Sakamoto M."/>
            <person name="Tanaka N."/>
            <person name="Shiwa Y."/>
            <person name="Yoshikawa H."/>
            <person name="Ohkuma M."/>
        </authorList>
    </citation>
    <scope>NUCLEOTIDE SEQUENCE [LARGE SCALE GENOMIC DNA]</scope>
    <source>
        <strain evidence="1 2">JCM 15906</strain>
    </source>
</reference>
<dbReference type="Proteomes" id="UP000018031">
    <property type="component" value="Unassembled WGS sequence"/>
</dbReference>
<name>T1CHY2_9PORP</name>
<reference evidence="2" key="1">
    <citation type="journal article" date="2013" name="Genome">
        <title>Draft Genome Sequences of Porphyromonas crevioricanis JCM 15906T and Porphyromonas cansulci JCM 13913T Isolated from a Canine Oral Cavity.</title>
        <authorList>
            <person name="Sakamoto M."/>
            <person name="Tanaka N."/>
            <person name="Shiwa Y."/>
            <person name="Yoshikawa H."/>
            <person name="Ohkuma M."/>
        </authorList>
    </citation>
    <scope>NUCLEOTIDE SEQUENCE [LARGE SCALE GENOMIC DNA]</scope>
    <source>
        <strain evidence="2">JCM 15906</strain>
    </source>
</reference>
<sequence length="71" mass="8179">MISIFRTIHRNSLIIKHLCRSLQIRLQSPGYDSLATKKGFFLQTSVPQQPPIKATASEYVFLGLRIYRIIC</sequence>
<comment type="caution">
    <text evidence="1">The sequence shown here is derived from an EMBL/GenBank/DDBJ whole genome shotgun (WGS) entry which is preliminary data.</text>
</comment>
<protein>
    <submittedName>
        <fullName evidence="1">Uncharacterized protein</fullName>
    </submittedName>
</protein>
<gene>
    <name evidence="1" type="ORF">PORCRE_1326</name>
</gene>